<dbReference type="RefSeq" id="WP_345476028.1">
    <property type="nucleotide sequence ID" value="NZ_BAABKY010000001.1"/>
</dbReference>
<feature type="transmembrane region" description="Helical" evidence="1">
    <location>
        <begin position="79"/>
        <end position="98"/>
    </location>
</feature>
<feature type="transmembrane region" description="Helical" evidence="1">
    <location>
        <begin position="460"/>
        <end position="482"/>
    </location>
</feature>
<accession>A0ABP9L409</accession>
<feature type="transmembrane region" description="Helical" evidence="1">
    <location>
        <begin position="249"/>
        <end position="275"/>
    </location>
</feature>
<keyword evidence="3" id="KW-1185">Reference proteome</keyword>
<sequence>MLVGMTAAALLAVWFLLAPLDSLVDKGPFDWHIQQLEFRQGGLEVLLLWALLFGALSLPDRRHGLLLGLGAAWLYGRRHGVDLSVALVVLYVEAIFALGRTALERIVGPQSLRPTSLLVAGMFGLVVWSLVIWTCSALGLGSVGAIRLIAIAVLGGVLLFYRGPRLVTLVWRFMPTRRLIDRWIVAGLATFFMALFAKSSVWVDFDSAWYGLQSEKVLVGDGSLFASQEMVWLVHYYPKVYEALALPFAGLGSVSLIFGLGIVSWSLIAFTLVAILREYGVSPTLRLIGTALVCSMPALANIAMTAKGDAFAAWLLMMGVLGLVKYRRGNGSQWFWIGLAAIGLGTQSRLSSVPYAALLLMLYGYALVARWRTDGGLAGLKGKGFWIFAIAAILIAASLGRTFHNSGVLLVAPNVAVELQLALGLRADAPAGLLLAMKDDIQRLPLVDGMWGILFDPARFLHLIITWIGNVWIFLPLAFLLLGGATSRRRTADIASWPLLFVGAGFFATMFGLRMLAGGDGNYFIVPITCLTLWGVVLVNKLHDQPRRFLEVALLPFFVCGLGISFITGAWGYGTRPFDAVMTRLPFEYAARGKREIAEAHLQGVAKFFSGMSPGTHVVGLEVFGVSDRLPSGWFLPVQYEVLESFDWQNPSLIASPDAFGRYLLTAGVEYVIVPKRPMRNEVELRVGRDIAANKERGTLELAYQDDHYVVWQVVGGSRPGDGRAPAMRSPLAGKGLAVVSVDEELVCYGSRNQVAKVTWKGAPGPVAIEVMAPGGDVAQLWVAGGNSGTAETGPWVMKGVEFIFRDGVQGKEIGRVSVMPPCP</sequence>
<reference evidence="3" key="1">
    <citation type="journal article" date="2019" name="Int. J. Syst. Evol. Microbiol.">
        <title>The Global Catalogue of Microorganisms (GCM) 10K type strain sequencing project: providing services to taxonomists for standard genome sequencing and annotation.</title>
        <authorList>
            <consortium name="The Broad Institute Genomics Platform"/>
            <consortium name="The Broad Institute Genome Sequencing Center for Infectious Disease"/>
            <person name="Wu L."/>
            <person name="Ma J."/>
        </authorList>
    </citation>
    <scope>NUCLEOTIDE SEQUENCE [LARGE SCALE GENOMIC DNA]</scope>
    <source>
        <strain evidence="3">JCM 19212</strain>
    </source>
</reference>
<gene>
    <name evidence="2" type="ORF">GCM10025759_08750</name>
</gene>
<feature type="transmembrane region" description="Helical" evidence="1">
    <location>
        <begin position="523"/>
        <end position="540"/>
    </location>
</feature>
<feature type="transmembrane region" description="Helical" evidence="1">
    <location>
        <begin position="333"/>
        <end position="350"/>
    </location>
</feature>
<evidence type="ECO:0000313" key="2">
    <source>
        <dbReference type="EMBL" id="GAA5070585.1"/>
    </source>
</evidence>
<evidence type="ECO:0008006" key="4">
    <source>
        <dbReference type="Google" id="ProtNLM"/>
    </source>
</evidence>
<evidence type="ECO:0000313" key="3">
    <source>
        <dbReference type="Proteomes" id="UP001501083"/>
    </source>
</evidence>
<keyword evidence="1" id="KW-0812">Transmembrane</keyword>
<evidence type="ECO:0000256" key="1">
    <source>
        <dbReference type="SAM" id="Phobius"/>
    </source>
</evidence>
<comment type="caution">
    <text evidence="2">The sequence shown here is derived from an EMBL/GenBank/DDBJ whole genome shotgun (WGS) entry which is preliminary data.</text>
</comment>
<feature type="transmembrane region" description="Helical" evidence="1">
    <location>
        <begin position="145"/>
        <end position="163"/>
    </location>
</feature>
<feature type="transmembrane region" description="Helical" evidence="1">
    <location>
        <begin position="552"/>
        <end position="574"/>
    </location>
</feature>
<feature type="transmembrane region" description="Helical" evidence="1">
    <location>
        <begin position="183"/>
        <end position="205"/>
    </location>
</feature>
<keyword evidence="1" id="KW-0472">Membrane</keyword>
<feature type="transmembrane region" description="Helical" evidence="1">
    <location>
        <begin position="287"/>
        <end position="304"/>
    </location>
</feature>
<dbReference type="Proteomes" id="UP001501083">
    <property type="component" value="Unassembled WGS sequence"/>
</dbReference>
<feature type="transmembrane region" description="Helical" evidence="1">
    <location>
        <begin position="310"/>
        <end position="326"/>
    </location>
</feature>
<feature type="transmembrane region" description="Helical" evidence="1">
    <location>
        <begin position="118"/>
        <end position="138"/>
    </location>
</feature>
<protein>
    <recommendedName>
        <fullName evidence="4">Glycosyltransferase RgtA/B/C/D-like domain-containing protein</fullName>
    </recommendedName>
</protein>
<feature type="transmembrane region" description="Helical" evidence="1">
    <location>
        <begin position="494"/>
        <end position="517"/>
    </location>
</feature>
<proteinExistence type="predicted"/>
<name>A0ABP9L409_9GAMM</name>
<dbReference type="EMBL" id="BAABKY010000001">
    <property type="protein sequence ID" value="GAA5070585.1"/>
    <property type="molecule type" value="Genomic_DNA"/>
</dbReference>
<keyword evidence="1" id="KW-1133">Transmembrane helix</keyword>
<feature type="transmembrane region" description="Helical" evidence="1">
    <location>
        <begin position="385"/>
        <end position="403"/>
    </location>
</feature>
<organism evidence="2 3">
    <name type="scientific">Lysobacter panacisoli</name>
    <dbReference type="NCBI Taxonomy" id="1255263"/>
    <lineage>
        <taxon>Bacteria</taxon>
        <taxon>Pseudomonadati</taxon>
        <taxon>Pseudomonadota</taxon>
        <taxon>Gammaproteobacteria</taxon>
        <taxon>Lysobacterales</taxon>
        <taxon>Lysobacteraceae</taxon>
        <taxon>Lysobacter</taxon>
    </lineage>
</organism>
<feature type="transmembrane region" description="Helical" evidence="1">
    <location>
        <begin position="356"/>
        <end position="373"/>
    </location>
</feature>